<dbReference type="EMBL" id="WOWK01000047">
    <property type="protein sequence ID" value="KAF0324040.1"/>
    <property type="molecule type" value="Genomic_DNA"/>
</dbReference>
<protein>
    <submittedName>
        <fullName evidence="1">Uncharacterized protein</fullName>
    </submittedName>
</protein>
<name>A0A8H3ZUI9_9PEZI</name>
<organism evidence="1 2">
    <name type="scientific">Colletotrichum asianum</name>
    <dbReference type="NCBI Taxonomy" id="702518"/>
    <lineage>
        <taxon>Eukaryota</taxon>
        <taxon>Fungi</taxon>
        <taxon>Dikarya</taxon>
        <taxon>Ascomycota</taxon>
        <taxon>Pezizomycotina</taxon>
        <taxon>Sordariomycetes</taxon>
        <taxon>Hypocreomycetidae</taxon>
        <taxon>Glomerellales</taxon>
        <taxon>Glomerellaceae</taxon>
        <taxon>Colletotrichum</taxon>
        <taxon>Colletotrichum gloeosporioides species complex</taxon>
    </lineage>
</organism>
<sequence>AFWLRSSVVSVLFSLISERPPRRSIVIILIFDLSGEWPLRLAVCPHAHRVPGISLPPGDANPSRLSLLCLVPPRPVKKVSSASPRTW</sequence>
<gene>
    <name evidence="1" type="ORF">GQ607_008745</name>
</gene>
<dbReference type="AlphaFoldDB" id="A0A8H3ZUI9"/>
<evidence type="ECO:0000313" key="1">
    <source>
        <dbReference type="EMBL" id="KAF0324040.1"/>
    </source>
</evidence>
<reference evidence="1 2" key="1">
    <citation type="submission" date="2019-12" db="EMBL/GenBank/DDBJ databases">
        <title>A genome sequence resource for the geographically widespread anthracnose pathogen Colletotrichum asianum.</title>
        <authorList>
            <person name="Meng Y."/>
        </authorList>
    </citation>
    <scope>NUCLEOTIDE SEQUENCE [LARGE SCALE GENOMIC DNA]</scope>
    <source>
        <strain evidence="1 2">ICMP 18580</strain>
    </source>
</reference>
<accession>A0A8H3ZUI9</accession>
<evidence type="ECO:0000313" key="2">
    <source>
        <dbReference type="Proteomes" id="UP000434172"/>
    </source>
</evidence>
<dbReference type="Proteomes" id="UP000434172">
    <property type="component" value="Unassembled WGS sequence"/>
</dbReference>
<keyword evidence="2" id="KW-1185">Reference proteome</keyword>
<proteinExistence type="predicted"/>
<comment type="caution">
    <text evidence="1">The sequence shown here is derived from an EMBL/GenBank/DDBJ whole genome shotgun (WGS) entry which is preliminary data.</text>
</comment>
<feature type="non-terminal residue" evidence="1">
    <location>
        <position position="1"/>
    </location>
</feature>